<organism evidence="1 2">
    <name type="scientific">Pistacia atlantica</name>
    <dbReference type="NCBI Taxonomy" id="434234"/>
    <lineage>
        <taxon>Eukaryota</taxon>
        <taxon>Viridiplantae</taxon>
        <taxon>Streptophyta</taxon>
        <taxon>Embryophyta</taxon>
        <taxon>Tracheophyta</taxon>
        <taxon>Spermatophyta</taxon>
        <taxon>Magnoliopsida</taxon>
        <taxon>eudicotyledons</taxon>
        <taxon>Gunneridae</taxon>
        <taxon>Pentapetalae</taxon>
        <taxon>rosids</taxon>
        <taxon>malvids</taxon>
        <taxon>Sapindales</taxon>
        <taxon>Anacardiaceae</taxon>
        <taxon>Pistacia</taxon>
    </lineage>
</organism>
<dbReference type="EMBL" id="CM047910">
    <property type="protein sequence ID" value="KAJ0075949.1"/>
    <property type="molecule type" value="Genomic_DNA"/>
</dbReference>
<reference evidence="2" key="1">
    <citation type="journal article" date="2023" name="G3 (Bethesda)">
        <title>Genome assembly and association tests identify interacting loci associated with vigor, precocity, and sex in interspecific pistachio rootstocks.</title>
        <authorList>
            <person name="Palmer W."/>
            <person name="Jacygrad E."/>
            <person name="Sagayaradj S."/>
            <person name="Cavanaugh K."/>
            <person name="Han R."/>
            <person name="Bertier L."/>
            <person name="Beede B."/>
            <person name="Kafkas S."/>
            <person name="Golino D."/>
            <person name="Preece J."/>
            <person name="Michelmore R."/>
        </authorList>
    </citation>
    <scope>NUCLEOTIDE SEQUENCE [LARGE SCALE GENOMIC DNA]</scope>
</reference>
<evidence type="ECO:0000313" key="2">
    <source>
        <dbReference type="Proteomes" id="UP001164250"/>
    </source>
</evidence>
<evidence type="ECO:0000313" key="1">
    <source>
        <dbReference type="EMBL" id="KAJ0075949.1"/>
    </source>
</evidence>
<comment type="caution">
    <text evidence="1">The sequence shown here is derived from an EMBL/GenBank/DDBJ whole genome shotgun (WGS) entry which is preliminary data.</text>
</comment>
<protein>
    <submittedName>
        <fullName evidence="1">Uncharacterized protein</fullName>
    </submittedName>
</protein>
<accession>A0ACC0ZT60</accession>
<keyword evidence="2" id="KW-1185">Reference proteome</keyword>
<gene>
    <name evidence="1" type="ORF">Patl1_34141</name>
</gene>
<proteinExistence type="predicted"/>
<sequence length="42" mass="4761">MEKNSFQLILIVSLVLGLLFSQSTASFNEICAKECHNRCCLR</sequence>
<dbReference type="Proteomes" id="UP001164250">
    <property type="component" value="Chromosome 15"/>
</dbReference>
<name>A0ACC0ZT60_9ROSI</name>